<keyword evidence="2" id="KW-1185">Reference proteome</keyword>
<name>A0A8X6K4H6_NEPPI</name>
<reference evidence="1" key="1">
    <citation type="submission" date="2020-08" db="EMBL/GenBank/DDBJ databases">
        <title>Multicomponent nature underlies the extraordinary mechanical properties of spider dragline silk.</title>
        <authorList>
            <person name="Kono N."/>
            <person name="Nakamura H."/>
            <person name="Mori M."/>
            <person name="Yoshida Y."/>
            <person name="Ohtoshi R."/>
            <person name="Malay A.D."/>
            <person name="Moran D.A.P."/>
            <person name="Tomita M."/>
            <person name="Numata K."/>
            <person name="Arakawa K."/>
        </authorList>
    </citation>
    <scope>NUCLEOTIDE SEQUENCE</scope>
</reference>
<proteinExistence type="predicted"/>
<evidence type="ECO:0000313" key="1">
    <source>
        <dbReference type="EMBL" id="GFS65419.1"/>
    </source>
</evidence>
<comment type="caution">
    <text evidence="1">The sequence shown here is derived from an EMBL/GenBank/DDBJ whole genome shotgun (WGS) entry which is preliminary data.</text>
</comment>
<sequence length="83" mass="9674">MRFDEGCHPLYLAVFVHGRFTLPVGPLSLSLIFGDGELNNNGINHQSYPRRTVFSQRWIKRQTRPIHKKPAWKILNPVEGYEQ</sequence>
<gene>
    <name evidence="1" type="ORF">NPIL_76011</name>
</gene>
<protein>
    <submittedName>
        <fullName evidence="1">Uncharacterized protein</fullName>
    </submittedName>
</protein>
<dbReference type="AlphaFoldDB" id="A0A8X6K4H6"/>
<organism evidence="1 2">
    <name type="scientific">Nephila pilipes</name>
    <name type="common">Giant wood spider</name>
    <name type="synonym">Nephila maculata</name>
    <dbReference type="NCBI Taxonomy" id="299642"/>
    <lineage>
        <taxon>Eukaryota</taxon>
        <taxon>Metazoa</taxon>
        <taxon>Ecdysozoa</taxon>
        <taxon>Arthropoda</taxon>
        <taxon>Chelicerata</taxon>
        <taxon>Arachnida</taxon>
        <taxon>Araneae</taxon>
        <taxon>Araneomorphae</taxon>
        <taxon>Entelegynae</taxon>
        <taxon>Araneoidea</taxon>
        <taxon>Nephilidae</taxon>
        <taxon>Nephila</taxon>
    </lineage>
</organism>
<accession>A0A8X6K4H6</accession>
<dbReference type="Proteomes" id="UP000887013">
    <property type="component" value="Unassembled WGS sequence"/>
</dbReference>
<dbReference type="EMBL" id="BMAW01094433">
    <property type="protein sequence ID" value="GFS65419.1"/>
    <property type="molecule type" value="Genomic_DNA"/>
</dbReference>
<evidence type="ECO:0000313" key="2">
    <source>
        <dbReference type="Proteomes" id="UP000887013"/>
    </source>
</evidence>